<keyword evidence="3" id="KW-1185">Reference proteome</keyword>
<dbReference type="InterPro" id="IPR001810">
    <property type="entry name" value="F-box_dom"/>
</dbReference>
<proteinExistence type="predicted"/>
<dbReference type="OrthoDB" id="3800724at2759"/>
<dbReference type="Pfam" id="PF12937">
    <property type="entry name" value="F-box-like"/>
    <property type="match status" value="1"/>
</dbReference>
<sequence>MKGLPEELLNQVVSYFAVAGPEYDQVDLKTLTRLSRVSKQFHRIVQPHLYAHLRGGPRGRSARLLQTIQRKPWLGLHAKSLIANGTALTDHLHPQLRLRDLLLEDPDRASSKRRRKYYKANFGEIISHLPNLEYLDVSKPKGKLQFGELPPWLNAIENYMLDPLHGRPPFENLKRLDADVHDIRLIELHNVFNLPQLQILTLHNGTMDYSLEMTSRTRRQIISAWRFHNCTLRHLRFVGLQPARGIWAMQLVAGSVPCLEGLSFIGGPDRGFGANFHRAMMGIFLPVITNPDFLRLEMWDMAATAPNQWCSYRALRSWGKVGNYSPVKTLIVDANIVVGMLDYAHLPLRLEELWLRSNAGPTTGLTHQQLGDYIMRFQRPRVFVLYPTLKRCRFILQETDEFTRALLEEHREAIERVGIDVNVMLLEKEKDGAAGFREIWGMMRSALRWVRNGLGR</sequence>
<dbReference type="Proteomes" id="UP000800097">
    <property type="component" value="Unassembled WGS sequence"/>
</dbReference>
<dbReference type="CDD" id="cd09917">
    <property type="entry name" value="F-box_SF"/>
    <property type="match status" value="1"/>
</dbReference>
<dbReference type="GeneID" id="54552686"/>
<organism evidence="2 3">
    <name type="scientific">Westerdykella ornata</name>
    <dbReference type="NCBI Taxonomy" id="318751"/>
    <lineage>
        <taxon>Eukaryota</taxon>
        <taxon>Fungi</taxon>
        <taxon>Dikarya</taxon>
        <taxon>Ascomycota</taxon>
        <taxon>Pezizomycotina</taxon>
        <taxon>Dothideomycetes</taxon>
        <taxon>Pleosporomycetidae</taxon>
        <taxon>Pleosporales</taxon>
        <taxon>Sporormiaceae</taxon>
        <taxon>Westerdykella</taxon>
    </lineage>
</organism>
<dbReference type="AlphaFoldDB" id="A0A6A6JYH3"/>
<evidence type="ECO:0000259" key="1">
    <source>
        <dbReference type="Pfam" id="PF12937"/>
    </source>
</evidence>
<name>A0A6A6JYH3_WESOR</name>
<accession>A0A6A6JYH3</accession>
<dbReference type="InterPro" id="IPR032675">
    <property type="entry name" value="LRR_dom_sf"/>
</dbReference>
<feature type="domain" description="F-box" evidence="1">
    <location>
        <begin position="3"/>
        <end position="53"/>
    </location>
</feature>
<evidence type="ECO:0000313" key="3">
    <source>
        <dbReference type="Proteomes" id="UP000800097"/>
    </source>
</evidence>
<reference evidence="2" key="1">
    <citation type="journal article" date="2020" name="Stud. Mycol.">
        <title>101 Dothideomycetes genomes: a test case for predicting lifestyles and emergence of pathogens.</title>
        <authorList>
            <person name="Haridas S."/>
            <person name="Albert R."/>
            <person name="Binder M."/>
            <person name="Bloem J."/>
            <person name="Labutti K."/>
            <person name="Salamov A."/>
            <person name="Andreopoulos B."/>
            <person name="Baker S."/>
            <person name="Barry K."/>
            <person name="Bills G."/>
            <person name="Bluhm B."/>
            <person name="Cannon C."/>
            <person name="Castanera R."/>
            <person name="Culley D."/>
            <person name="Daum C."/>
            <person name="Ezra D."/>
            <person name="Gonzalez J."/>
            <person name="Henrissat B."/>
            <person name="Kuo A."/>
            <person name="Liang C."/>
            <person name="Lipzen A."/>
            <person name="Lutzoni F."/>
            <person name="Magnuson J."/>
            <person name="Mondo S."/>
            <person name="Nolan M."/>
            <person name="Ohm R."/>
            <person name="Pangilinan J."/>
            <person name="Park H.-J."/>
            <person name="Ramirez L."/>
            <person name="Alfaro M."/>
            <person name="Sun H."/>
            <person name="Tritt A."/>
            <person name="Yoshinaga Y."/>
            <person name="Zwiers L.-H."/>
            <person name="Turgeon B."/>
            <person name="Goodwin S."/>
            <person name="Spatafora J."/>
            <person name="Crous P."/>
            <person name="Grigoriev I."/>
        </authorList>
    </citation>
    <scope>NUCLEOTIDE SEQUENCE</scope>
    <source>
        <strain evidence="2">CBS 379.55</strain>
    </source>
</reference>
<dbReference type="SUPFAM" id="SSF52047">
    <property type="entry name" value="RNI-like"/>
    <property type="match status" value="1"/>
</dbReference>
<dbReference type="Gene3D" id="3.80.10.10">
    <property type="entry name" value="Ribonuclease Inhibitor"/>
    <property type="match status" value="1"/>
</dbReference>
<dbReference type="EMBL" id="ML986484">
    <property type="protein sequence ID" value="KAF2281274.1"/>
    <property type="molecule type" value="Genomic_DNA"/>
</dbReference>
<evidence type="ECO:0000313" key="2">
    <source>
        <dbReference type="EMBL" id="KAF2281274.1"/>
    </source>
</evidence>
<dbReference type="RefSeq" id="XP_033658811.1">
    <property type="nucleotide sequence ID" value="XM_033799511.1"/>
</dbReference>
<gene>
    <name evidence="2" type="ORF">EI97DRAFT_438651</name>
</gene>
<protein>
    <recommendedName>
        <fullName evidence="1">F-box domain-containing protein</fullName>
    </recommendedName>
</protein>